<dbReference type="Gene3D" id="3.40.430.10">
    <property type="entry name" value="Dihydrofolate Reductase, subunit A"/>
    <property type="match status" value="1"/>
</dbReference>
<comment type="caution">
    <text evidence="14">The sequence shown here is derived from an EMBL/GenBank/DDBJ whole genome shotgun (WGS) entry which is preliminary data.</text>
</comment>
<dbReference type="PIRSF" id="PIRSF006769">
    <property type="entry name" value="RibD"/>
    <property type="match status" value="1"/>
</dbReference>
<comment type="pathway">
    <text evidence="3 12">Cofactor biosynthesis; riboflavin biosynthesis; 5-amino-6-(D-ribitylamino)uracil from GTP: step 3/4.</text>
</comment>
<comment type="catalytic activity">
    <reaction evidence="12">
        <text>5-amino-6-(5-phospho-D-ribitylamino)uracil + NADP(+) = 5-amino-6-(5-phospho-D-ribosylamino)uracil + NADPH + H(+)</text>
        <dbReference type="Rhea" id="RHEA:17845"/>
        <dbReference type="ChEBI" id="CHEBI:15378"/>
        <dbReference type="ChEBI" id="CHEBI:57783"/>
        <dbReference type="ChEBI" id="CHEBI:58349"/>
        <dbReference type="ChEBI" id="CHEBI:58421"/>
        <dbReference type="ChEBI" id="CHEBI:58453"/>
        <dbReference type="EC" id="1.1.1.193"/>
    </reaction>
</comment>
<dbReference type="GO" id="GO:0008835">
    <property type="term" value="F:diaminohydroxyphosphoribosylaminopyrimidine deaminase activity"/>
    <property type="evidence" value="ECO:0007669"/>
    <property type="project" value="UniProtKB-EC"/>
</dbReference>
<organism evidence="14 15">
    <name type="scientific">Pseudoalteromonas marina</name>
    <dbReference type="NCBI Taxonomy" id="267375"/>
    <lineage>
        <taxon>Bacteria</taxon>
        <taxon>Pseudomonadati</taxon>
        <taxon>Pseudomonadota</taxon>
        <taxon>Gammaproteobacteria</taxon>
        <taxon>Alteromonadales</taxon>
        <taxon>Pseudoalteromonadaceae</taxon>
        <taxon>Pseudoalteromonas</taxon>
    </lineage>
</organism>
<dbReference type="InterPro" id="IPR024072">
    <property type="entry name" value="DHFR-like_dom_sf"/>
</dbReference>
<dbReference type="InterPro" id="IPR002125">
    <property type="entry name" value="CMP_dCMP_dom"/>
</dbReference>
<dbReference type="CDD" id="cd01284">
    <property type="entry name" value="Riboflavin_deaminase-reductase"/>
    <property type="match status" value="1"/>
</dbReference>
<evidence type="ECO:0000259" key="13">
    <source>
        <dbReference type="PROSITE" id="PS51747"/>
    </source>
</evidence>
<dbReference type="NCBIfam" id="TIGR00326">
    <property type="entry name" value="eubact_ribD"/>
    <property type="match status" value="1"/>
</dbReference>
<accession>A0ABT9FHM5</accession>
<dbReference type="PANTHER" id="PTHR38011">
    <property type="entry name" value="DIHYDROFOLATE REDUCTASE FAMILY PROTEIN (AFU_ORTHOLOGUE AFUA_8G06820)"/>
    <property type="match status" value="1"/>
</dbReference>
<evidence type="ECO:0000256" key="12">
    <source>
        <dbReference type="PIRNR" id="PIRNR006769"/>
    </source>
</evidence>
<keyword evidence="9 12" id="KW-0521">NADP</keyword>
<dbReference type="SUPFAM" id="SSF53597">
    <property type="entry name" value="Dihydrofolate reductase-like"/>
    <property type="match status" value="1"/>
</dbReference>
<evidence type="ECO:0000256" key="4">
    <source>
        <dbReference type="ARBA" id="ARBA00005259"/>
    </source>
</evidence>
<dbReference type="EC" id="1.1.1.193" evidence="12"/>
<comment type="cofactor">
    <cofactor evidence="12">
        <name>Zn(2+)</name>
        <dbReference type="ChEBI" id="CHEBI:29105"/>
    </cofactor>
    <text evidence="12">Binds 1 zinc ion.</text>
</comment>
<dbReference type="PROSITE" id="PS51747">
    <property type="entry name" value="CYT_DCMP_DEAMINASES_2"/>
    <property type="match status" value="1"/>
</dbReference>
<evidence type="ECO:0000256" key="11">
    <source>
        <dbReference type="ARBA" id="ARBA00023268"/>
    </source>
</evidence>
<evidence type="ECO:0000256" key="9">
    <source>
        <dbReference type="ARBA" id="ARBA00022857"/>
    </source>
</evidence>
<evidence type="ECO:0000313" key="14">
    <source>
        <dbReference type="EMBL" id="MDP2566288.1"/>
    </source>
</evidence>
<dbReference type="EMBL" id="JAUYVT010000019">
    <property type="protein sequence ID" value="MDP2566288.1"/>
    <property type="molecule type" value="Genomic_DNA"/>
</dbReference>
<keyword evidence="7 12" id="KW-0479">Metal-binding</keyword>
<dbReference type="Pfam" id="PF01872">
    <property type="entry name" value="RibD_C"/>
    <property type="match status" value="1"/>
</dbReference>
<dbReference type="NCBIfam" id="TIGR00227">
    <property type="entry name" value="ribD_Cterm"/>
    <property type="match status" value="1"/>
</dbReference>
<dbReference type="Proteomes" id="UP001177212">
    <property type="component" value="Unassembled WGS sequence"/>
</dbReference>
<gene>
    <name evidence="14" type="primary">ribD</name>
    <name evidence="14" type="ORF">Q8W34_16690</name>
</gene>
<dbReference type="PROSITE" id="PS00903">
    <property type="entry name" value="CYT_DCMP_DEAMINASES_1"/>
    <property type="match status" value="1"/>
</dbReference>
<dbReference type="InterPro" id="IPR011549">
    <property type="entry name" value="RibD_C"/>
</dbReference>
<sequence>MSSQSAFTEHDKLYMARAIELAKKGRFTTTPNPNVGCVLVKDNQIIGEGFHQLAGQGHAEVNALAVAGEKAKGATAYVTLEPCSHYGRTPPCAEGLKAAGIKKVIAAMVDTNPQVAGKGLKILSDAGIEVAHGLLEQEARALNFGFFKRMEQGLPYVTCKLAASIDGKTALKNGKSKWITGPAARKDVQLYRAQSCAILTGADTVLVDNAKLNVRASELPYSLPTNLPLRQPVRVIIDSQNRLTPDLALFKIAHPVIIFTTKVDNSMQWPHFVKHIAVREQQGKVDLTDVLQTLAKHQFNNIWLEAGATLAGKMTELDLIDEYVFYIAPKLMGYDAKSLVNFPELTSMQDTIDLSFNECVRIGDDLRINALKKHALKSFNKEE</sequence>
<dbReference type="Pfam" id="PF00383">
    <property type="entry name" value="dCMP_cyt_deam_1"/>
    <property type="match status" value="1"/>
</dbReference>
<comment type="similarity">
    <text evidence="5 12">In the C-terminal section; belongs to the HTP reductase family.</text>
</comment>
<dbReference type="GO" id="GO:0008703">
    <property type="term" value="F:5-amino-6-(5-phosphoribosylamino)uracil reductase activity"/>
    <property type="evidence" value="ECO:0007669"/>
    <property type="project" value="UniProtKB-EC"/>
</dbReference>
<dbReference type="InterPro" id="IPR050765">
    <property type="entry name" value="Riboflavin_Biosynth_HTPR"/>
</dbReference>
<evidence type="ECO:0000256" key="7">
    <source>
        <dbReference type="ARBA" id="ARBA00022723"/>
    </source>
</evidence>
<dbReference type="Gene3D" id="3.40.140.10">
    <property type="entry name" value="Cytidine Deaminase, domain 2"/>
    <property type="match status" value="1"/>
</dbReference>
<dbReference type="RefSeq" id="WP_138740793.1">
    <property type="nucleotide sequence ID" value="NZ_JAUYVT010000019.1"/>
</dbReference>
<keyword evidence="15" id="KW-1185">Reference proteome</keyword>
<evidence type="ECO:0000256" key="6">
    <source>
        <dbReference type="ARBA" id="ARBA00022619"/>
    </source>
</evidence>
<name>A0ABT9FHM5_9GAMM</name>
<dbReference type="PANTHER" id="PTHR38011:SF7">
    <property type="entry name" value="2,5-DIAMINO-6-RIBOSYLAMINO-4(3H)-PYRIMIDINONE 5'-PHOSPHATE REDUCTASE"/>
    <property type="match status" value="1"/>
</dbReference>
<evidence type="ECO:0000256" key="2">
    <source>
        <dbReference type="ARBA" id="ARBA00004882"/>
    </source>
</evidence>
<keyword evidence="6 12" id="KW-0686">Riboflavin biosynthesis</keyword>
<proteinExistence type="inferred from homology"/>
<comment type="similarity">
    <text evidence="4 12">In the N-terminal section; belongs to the cytidine and deoxycytidylate deaminase family.</text>
</comment>
<keyword evidence="12 14" id="KW-0378">Hydrolase</keyword>
<comment type="catalytic activity">
    <reaction evidence="12">
        <text>2,5-diamino-6-hydroxy-4-(5-phosphoribosylamino)-pyrimidine + H2O + H(+) = 5-amino-6-(5-phospho-D-ribosylamino)uracil + NH4(+)</text>
        <dbReference type="Rhea" id="RHEA:21868"/>
        <dbReference type="ChEBI" id="CHEBI:15377"/>
        <dbReference type="ChEBI" id="CHEBI:15378"/>
        <dbReference type="ChEBI" id="CHEBI:28938"/>
        <dbReference type="ChEBI" id="CHEBI:58453"/>
        <dbReference type="ChEBI" id="CHEBI:58614"/>
        <dbReference type="EC" id="3.5.4.26"/>
    </reaction>
</comment>
<evidence type="ECO:0000256" key="5">
    <source>
        <dbReference type="ARBA" id="ARBA00007417"/>
    </source>
</evidence>
<dbReference type="EC" id="3.5.4.26" evidence="12"/>
<keyword evidence="10 12" id="KW-0560">Oxidoreductase</keyword>
<dbReference type="InterPro" id="IPR016192">
    <property type="entry name" value="APOBEC/CMP_deaminase_Zn-bd"/>
</dbReference>
<dbReference type="InterPro" id="IPR002734">
    <property type="entry name" value="RibDG_C"/>
</dbReference>
<keyword evidence="11" id="KW-0511">Multifunctional enzyme</keyword>
<evidence type="ECO:0000256" key="8">
    <source>
        <dbReference type="ARBA" id="ARBA00022833"/>
    </source>
</evidence>
<evidence type="ECO:0000256" key="3">
    <source>
        <dbReference type="ARBA" id="ARBA00004910"/>
    </source>
</evidence>
<reference evidence="14" key="1">
    <citation type="submission" date="2023-07" db="EMBL/GenBank/DDBJ databases">
        <title>Genome content predicts the carbon catabolic preferences of heterotrophic bacteria.</title>
        <authorList>
            <person name="Gralka M."/>
        </authorList>
    </citation>
    <scope>NUCLEOTIDE SEQUENCE</scope>
    <source>
        <strain evidence="14">4G09</strain>
    </source>
</reference>
<dbReference type="SUPFAM" id="SSF53927">
    <property type="entry name" value="Cytidine deaminase-like"/>
    <property type="match status" value="1"/>
</dbReference>
<evidence type="ECO:0000256" key="1">
    <source>
        <dbReference type="ARBA" id="ARBA00002151"/>
    </source>
</evidence>
<evidence type="ECO:0000256" key="10">
    <source>
        <dbReference type="ARBA" id="ARBA00023002"/>
    </source>
</evidence>
<evidence type="ECO:0000313" key="15">
    <source>
        <dbReference type="Proteomes" id="UP001177212"/>
    </source>
</evidence>
<dbReference type="InterPro" id="IPR016193">
    <property type="entry name" value="Cytidine_deaminase-like"/>
</dbReference>
<protein>
    <recommendedName>
        <fullName evidence="12">Riboflavin biosynthesis protein RibD</fullName>
    </recommendedName>
    <domain>
        <recommendedName>
            <fullName evidence="12">Diaminohydroxyphosphoribosylaminopyrimidine deaminase</fullName>
            <shortName evidence="12">DRAP deaminase</shortName>
            <ecNumber evidence="12">3.5.4.26</ecNumber>
        </recommendedName>
        <alternativeName>
            <fullName evidence="12">Riboflavin-specific deaminase</fullName>
        </alternativeName>
    </domain>
    <domain>
        <recommendedName>
            <fullName evidence="12">5-amino-6-(5-phosphoribosylamino)uracil reductase</fullName>
            <ecNumber evidence="12">1.1.1.193</ecNumber>
        </recommendedName>
        <alternativeName>
            <fullName evidence="12">HTP reductase</fullName>
        </alternativeName>
    </domain>
</protein>
<comment type="pathway">
    <text evidence="2 12">Cofactor biosynthesis; riboflavin biosynthesis; 5-amino-6-(D-ribitylamino)uracil from GTP: step 2/4.</text>
</comment>
<comment type="function">
    <text evidence="1 12">Converts 2,5-diamino-6-(ribosylamino)-4(3h)-pyrimidinone 5'-phosphate into 5-amino-6-(ribosylamino)-2,4(1h,3h)-pyrimidinedione 5'-phosphate.</text>
</comment>
<dbReference type="InterPro" id="IPR004794">
    <property type="entry name" value="Eubact_RibD"/>
</dbReference>
<feature type="domain" description="CMP/dCMP-type deaminase" evidence="13">
    <location>
        <begin position="9"/>
        <end position="131"/>
    </location>
</feature>
<keyword evidence="8 12" id="KW-0862">Zinc</keyword>